<organism evidence="2 3">
    <name type="scientific">Rothia kristinae</name>
    <dbReference type="NCBI Taxonomy" id="37923"/>
    <lineage>
        <taxon>Bacteria</taxon>
        <taxon>Bacillati</taxon>
        <taxon>Actinomycetota</taxon>
        <taxon>Actinomycetes</taxon>
        <taxon>Micrococcales</taxon>
        <taxon>Micrococcaceae</taxon>
        <taxon>Rothia</taxon>
    </lineage>
</organism>
<dbReference type="RefSeq" id="WP_129358073.1">
    <property type="nucleotide sequence ID" value="NZ_CP065738.1"/>
</dbReference>
<accession>A0A7T3FAJ9</accession>
<gene>
    <name evidence="2" type="ORF">I6G21_04865</name>
</gene>
<feature type="transmembrane region" description="Helical" evidence="1">
    <location>
        <begin position="125"/>
        <end position="143"/>
    </location>
</feature>
<dbReference type="KEGG" id="rkr:I6G21_04865"/>
<proteinExistence type="predicted"/>
<dbReference type="Proteomes" id="UP000594975">
    <property type="component" value="Chromosome"/>
</dbReference>
<keyword evidence="1" id="KW-0472">Membrane</keyword>
<dbReference type="GeneID" id="61262701"/>
<evidence type="ECO:0000256" key="1">
    <source>
        <dbReference type="SAM" id="Phobius"/>
    </source>
</evidence>
<name>A0A7T3FAJ9_9MICC</name>
<dbReference type="EMBL" id="CP065738">
    <property type="protein sequence ID" value="QPT54486.1"/>
    <property type="molecule type" value="Genomic_DNA"/>
</dbReference>
<evidence type="ECO:0000313" key="3">
    <source>
        <dbReference type="Proteomes" id="UP000594975"/>
    </source>
</evidence>
<reference evidence="2 3" key="1">
    <citation type="submission" date="2020-12" db="EMBL/GenBank/DDBJ databases">
        <title>FDA dAtabase for Regulatory Grade micrObial Sequences (FDA-ARGOS): Supporting development and validation of Infectious Disease Dx tests.</title>
        <authorList>
            <person name="Sproer C."/>
            <person name="Gronow S."/>
            <person name="Severitt S."/>
            <person name="Schroder I."/>
            <person name="Tallon L."/>
            <person name="Sadzewicz L."/>
            <person name="Zhao X."/>
            <person name="Boylan J."/>
            <person name="Ott S."/>
            <person name="Bowen H."/>
            <person name="Vavikolanu K."/>
            <person name="Mehta A."/>
            <person name="Aluvathingal J."/>
            <person name="Nadendla S."/>
            <person name="Lowell S."/>
            <person name="Myers T."/>
            <person name="Yan Y."/>
            <person name="Sichtig H."/>
        </authorList>
    </citation>
    <scope>NUCLEOTIDE SEQUENCE [LARGE SCALE GENOMIC DNA]</scope>
    <source>
        <strain evidence="2 3">FDAARGOS_864</strain>
    </source>
</reference>
<dbReference type="AlphaFoldDB" id="A0A7T3FAJ9"/>
<keyword evidence="1" id="KW-1133">Transmembrane helix</keyword>
<keyword evidence="1" id="KW-0812">Transmembrane</keyword>
<protein>
    <submittedName>
        <fullName evidence="2">Uncharacterized protein</fullName>
    </submittedName>
</protein>
<sequence length="157" mass="17211">MGAEASTPDAGHDFPVEDPFRWCVRSPILKTVLVVMVGVLADAAARTLTAWTGSVWADQITLWVLWCAGAYLLTRIFRASDESNLPRPWWKMTGHPTASFMIGLLLLLGVLTGNGWYFARPLPEQLILLLPTALAVLCLHSSYRMGGFRIGAPSGTR</sequence>
<evidence type="ECO:0000313" key="2">
    <source>
        <dbReference type="EMBL" id="QPT54486.1"/>
    </source>
</evidence>
<feature type="transmembrane region" description="Helical" evidence="1">
    <location>
        <begin position="98"/>
        <end position="119"/>
    </location>
</feature>
<feature type="transmembrane region" description="Helical" evidence="1">
    <location>
        <begin position="60"/>
        <end position="77"/>
    </location>
</feature>